<dbReference type="CDD" id="cd04179">
    <property type="entry name" value="DPM_DPG-synthase_like"/>
    <property type="match status" value="1"/>
</dbReference>
<proteinExistence type="predicted"/>
<evidence type="ECO:0000313" key="2">
    <source>
        <dbReference type="EMBL" id="QCT42580.1"/>
    </source>
</evidence>
<gene>
    <name evidence="2" type="ORF">FBF37_03960</name>
</gene>
<dbReference type="SUPFAM" id="SSF53448">
    <property type="entry name" value="Nucleotide-diphospho-sugar transferases"/>
    <property type="match status" value="1"/>
</dbReference>
<dbReference type="PANTHER" id="PTHR48090:SF7">
    <property type="entry name" value="RFBJ PROTEIN"/>
    <property type="match status" value="1"/>
</dbReference>
<organism evidence="2 3">
    <name type="scientific">Candidatus Nanosynbacter featherlites</name>
    <dbReference type="NCBI Taxonomy" id="2572088"/>
    <lineage>
        <taxon>Bacteria</taxon>
        <taxon>Candidatus Saccharimonadota</taxon>
        <taxon>Candidatus Saccharimonadia</taxon>
        <taxon>Candidatus Nanosynbacterales</taxon>
        <taxon>Candidatus Nanosynbacteraceae</taxon>
        <taxon>Candidatus Nanosynbacter</taxon>
    </lineage>
</organism>
<accession>A0A4P9A419</accession>
<dbReference type="InterPro" id="IPR050256">
    <property type="entry name" value="Glycosyltransferase_2"/>
</dbReference>
<sequence>MKRVCVIIPAYNEGAVIKDVIKKSKKIFSKANASYAIDVVLVNDGSKDDTLKQAQKGGAIVIDHILNSGAGGATLTGLAYARRHGYDIAATMDADGQHDPEDVLAGIRQSDSSDTDLLIGSRLINSEGMSRTKILGNKGLSFITYALFGINVTDSQSGLRVYSRKAIDNLDWKSTGYEFCSEMIWRAKQAGMVISEYPIKAIYTDYSRAKGQNNWNAINIVKRLFKQRLMELFE</sequence>
<protein>
    <submittedName>
        <fullName evidence="2">Glycosyltransferase family 2 protein</fullName>
    </submittedName>
</protein>
<dbReference type="EMBL" id="CP040004">
    <property type="protein sequence ID" value="QCT42580.1"/>
    <property type="molecule type" value="Genomic_DNA"/>
</dbReference>
<feature type="domain" description="Glycosyltransferase 2-like" evidence="1">
    <location>
        <begin position="5"/>
        <end position="169"/>
    </location>
</feature>
<dbReference type="KEGG" id="nft:FBF37_03960"/>
<evidence type="ECO:0000259" key="1">
    <source>
        <dbReference type="Pfam" id="PF00535"/>
    </source>
</evidence>
<dbReference type="GO" id="GO:0016740">
    <property type="term" value="F:transferase activity"/>
    <property type="evidence" value="ECO:0007669"/>
    <property type="project" value="UniProtKB-KW"/>
</dbReference>
<dbReference type="InterPro" id="IPR029044">
    <property type="entry name" value="Nucleotide-diphossugar_trans"/>
</dbReference>
<dbReference type="InterPro" id="IPR001173">
    <property type="entry name" value="Glyco_trans_2-like"/>
</dbReference>
<dbReference type="Pfam" id="PF00535">
    <property type="entry name" value="Glycos_transf_2"/>
    <property type="match status" value="1"/>
</dbReference>
<keyword evidence="2" id="KW-0808">Transferase</keyword>
<dbReference type="OrthoDB" id="9811884at2"/>
<reference evidence="2 3" key="1">
    <citation type="submission" date="2019-04" db="EMBL/GenBank/DDBJ databases">
        <title>Saccharibacteria TM7 genomes.</title>
        <authorList>
            <person name="Bor B."/>
            <person name="He X."/>
            <person name="Chen T."/>
            <person name="Dewhirst F.E."/>
        </authorList>
    </citation>
    <scope>NUCLEOTIDE SEQUENCE [LARGE SCALE GENOMIC DNA]</scope>
    <source>
        <strain evidence="2 3">BB001</strain>
    </source>
</reference>
<dbReference type="AlphaFoldDB" id="A0A4P9A419"/>
<keyword evidence="3" id="KW-1185">Reference proteome</keyword>
<dbReference type="Gene3D" id="3.90.550.10">
    <property type="entry name" value="Spore Coat Polysaccharide Biosynthesis Protein SpsA, Chain A"/>
    <property type="match status" value="1"/>
</dbReference>
<dbReference type="PANTHER" id="PTHR48090">
    <property type="entry name" value="UNDECAPRENYL-PHOSPHATE 4-DEOXY-4-FORMAMIDO-L-ARABINOSE TRANSFERASE-RELATED"/>
    <property type="match status" value="1"/>
</dbReference>
<dbReference type="RefSeq" id="WP_138079682.1">
    <property type="nucleotide sequence ID" value="NZ_CP040004.1"/>
</dbReference>
<name>A0A4P9A419_9BACT</name>
<dbReference type="Proteomes" id="UP000310639">
    <property type="component" value="Chromosome"/>
</dbReference>
<evidence type="ECO:0000313" key="3">
    <source>
        <dbReference type="Proteomes" id="UP000310639"/>
    </source>
</evidence>